<feature type="transmembrane region" description="Helical" evidence="6">
    <location>
        <begin position="161"/>
        <end position="186"/>
    </location>
</feature>
<evidence type="ECO:0000256" key="1">
    <source>
        <dbReference type="ARBA" id="ARBA00004141"/>
    </source>
</evidence>
<feature type="transmembrane region" description="Helical" evidence="6">
    <location>
        <begin position="127"/>
        <end position="149"/>
    </location>
</feature>
<sequence>MISKKVTHILSATAACPSKFRQPAWQQLLASEIVGRVLTMRNFAESRGRILCKMNWIQTVVLAIMTGLVWFQIPRTEEHLKDIQGWMFFSTNYWMLFALFQALGSFPEEHEVINKERASGAYRLSAYYLAKTVGELPLTITLPTIYHVISYPMLGVHSGSTFLVLLMFLLLNTVVAQSVGLFVGAVCMDLQLAITTSALYTLFTQLLAGYLVVDIPHWLTWLRHLSMIRFAYQNMQIVEFSSGVPFLCAEENSTFDTCHSSKGGDGGGGHRFIPNEAILASRGDTLPLWANTAVLIGFFLVFRILCYCVLRYLRKPNK</sequence>
<evidence type="ECO:0000256" key="5">
    <source>
        <dbReference type="ARBA" id="ARBA00023136"/>
    </source>
</evidence>
<keyword evidence="4 6" id="KW-1133">Transmembrane helix</keyword>
<feature type="domain" description="ABC-2 type transporter transmembrane" evidence="7">
    <location>
        <begin position="37"/>
        <end position="240"/>
    </location>
</feature>
<evidence type="ECO:0000256" key="6">
    <source>
        <dbReference type="SAM" id="Phobius"/>
    </source>
</evidence>
<evidence type="ECO:0000313" key="9">
    <source>
        <dbReference type="Proteomes" id="UP000678499"/>
    </source>
</evidence>
<feature type="transmembrane region" description="Helical" evidence="6">
    <location>
        <begin position="56"/>
        <end position="73"/>
    </location>
</feature>
<keyword evidence="2" id="KW-0813">Transport</keyword>
<gene>
    <name evidence="8" type="ORF">NMOB1V02_LOCUS2179</name>
</gene>
<dbReference type="AlphaFoldDB" id="A0A7R9GAZ0"/>
<dbReference type="PROSITE" id="PS51257">
    <property type="entry name" value="PROKAR_LIPOPROTEIN"/>
    <property type="match status" value="1"/>
</dbReference>
<dbReference type="GO" id="GO:0005886">
    <property type="term" value="C:plasma membrane"/>
    <property type="evidence" value="ECO:0007669"/>
    <property type="project" value="TreeGrafter"/>
</dbReference>
<dbReference type="InterPro" id="IPR013525">
    <property type="entry name" value="ABC2_TM"/>
</dbReference>
<feature type="transmembrane region" description="Helical" evidence="6">
    <location>
        <begin position="198"/>
        <end position="219"/>
    </location>
</feature>
<keyword evidence="3 6" id="KW-0812">Transmembrane</keyword>
<dbReference type="PANTHER" id="PTHR48041">
    <property type="entry name" value="ABC TRANSPORTER G FAMILY MEMBER 28"/>
    <property type="match status" value="1"/>
</dbReference>
<feature type="transmembrane region" description="Helical" evidence="6">
    <location>
        <begin position="85"/>
        <end position="106"/>
    </location>
</feature>
<proteinExistence type="predicted"/>
<accession>A0A7R9GAZ0</accession>
<evidence type="ECO:0000313" key="8">
    <source>
        <dbReference type="EMBL" id="CAD7274343.1"/>
    </source>
</evidence>
<evidence type="ECO:0000256" key="4">
    <source>
        <dbReference type="ARBA" id="ARBA00022989"/>
    </source>
</evidence>
<dbReference type="Pfam" id="PF01061">
    <property type="entry name" value="ABC2_membrane"/>
    <property type="match status" value="1"/>
</dbReference>
<dbReference type="Proteomes" id="UP000678499">
    <property type="component" value="Unassembled WGS sequence"/>
</dbReference>
<comment type="subcellular location">
    <subcellularLocation>
        <location evidence="1">Membrane</location>
        <topology evidence="1">Multi-pass membrane protein</topology>
    </subcellularLocation>
</comment>
<dbReference type="InterPro" id="IPR050352">
    <property type="entry name" value="ABCG_transporters"/>
</dbReference>
<dbReference type="GO" id="GO:0140359">
    <property type="term" value="F:ABC-type transporter activity"/>
    <property type="evidence" value="ECO:0007669"/>
    <property type="project" value="InterPro"/>
</dbReference>
<dbReference type="OrthoDB" id="66620at2759"/>
<keyword evidence="5 6" id="KW-0472">Membrane</keyword>
<name>A0A7R9GAZ0_9CRUS</name>
<keyword evidence="9" id="KW-1185">Reference proteome</keyword>
<dbReference type="EMBL" id="OA882275">
    <property type="protein sequence ID" value="CAD7274343.1"/>
    <property type="molecule type" value="Genomic_DNA"/>
</dbReference>
<reference evidence="8" key="1">
    <citation type="submission" date="2020-11" db="EMBL/GenBank/DDBJ databases">
        <authorList>
            <person name="Tran Van P."/>
        </authorList>
    </citation>
    <scope>NUCLEOTIDE SEQUENCE</scope>
</reference>
<dbReference type="PANTHER" id="PTHR48041:SF63">
    <property type="entry name" value="EARLY GENE AT 23, ISOFORM C"/>
    <property type="match status" value="1"/>
</dbReference>
<evidence type="ECO:0000259" key="7">
    <source>
        <dbReference type="Pfam" id="PF01061"/>
    </source>
</evidence>
<evidence type="ECO:0000256" key="3">
    <source>
        <dbReference type="ARBA" id="ARBA00022692"/>
    </source>
</evidence>
<dbReference type="EMBL" id="CAJPEX010000238">
    <property type="protein sequence ID" value="CAG0914495.1"/>
    <property type="molecule type" value="Genomic_DNA"/>
</dbReference>
<feature type="transmembrane region" description="Helical" evidence="6">
    <location>
        <begin position="288"/>
        <end position="310"/>
    </location>
</feature>
<evidence type="ECO:0000256" key="2">
    <source>
        <dbReference type="ARBA" id="ARBA00022448"/>
    </source>
</evidence>
<protein>
    <recommendedName>
        <fullName evidence="7">ABC-2 type transporter transmembrane domain-containing protein</fullName>
    </recommendedName>
</protein>
<organism evidence="8">
    <name type="scientific">Notodromas monacha</name>
    <dbReference type="NCBI Taxonomy" id="399045"/>
    <lineage>
        <taxon>Eukaryota</taxon>
        <taxon>Metazoa</taxon>
        <taxon>Ecdysozoa</taxon>
        <taxon>Arthropoda</taxon>
        <taxon>Crustacea</taxon>
        <taxon>Oligostraca</taxon>
        <taxon>Ostracoda</taxon>
        <taxon>Podocopa</taxon>
        <taxon>Podocopida</taxon>
        <taxon>Cypridocopina</taxon>
        <taxon>Cypridoidea</taxon>
        <taxon>Cyprididae</taxon>
        <taxon>Notodromas</taxon>
    </lineage>
</organism>